<keyword evidence="1" id="KW-0175">Coiled coil</keyword>
<organism evidence="2 3">
    <name type="scientific">Candidatus Buchananbacteria bacterium RIFCSPLOWO2_01_FULL_39_33</name>
    <dbReference type="NCBI Taxonomy" id="1797543"/>
    <lineage>
        <taxon>Bacteria</taxon>
        <taxon>Candidatus Buchananiibacteriota</taxon>
    </lineage>
</organism>
<proteinExistence type="predicted"/>
<keyword evidence="2" id="KW-0540">Nuclease</keyword>
<reference evidence="2 3" key="1">
    <citation type="journal article" date="2016" name="Nat. Commun.">
        <title>Thousands of microbial genomes shed light on interconnected biogeochemical processes in an aquifer system.</title>
        <authorList>
            <person name="Anantharaman K."/>
            <person name="Brown C.T."/>
            <person name="Hug L.A."/>
            <person name="Sharon I."/>
            <person name="Castelle C.J."/>
            <person name="Probst A.J."/>
            <person name="Thomas B.C."/>
            <person name="Singh A."/>
            <person name="Wilkins M.J."/>
            <person name="Karaoz U."/>
            <person name="Brodie E.L."/>
            <person name="Williams K.H."/>
            <person name="Hubbard S.S."/>
            <person name="Banfield J.F."/>
        </authorList>
    </citation>
    <scope>NUCLEOTIDE SEQUENCE [LARGE SCALE GENOMIC DNA]</scope>
</reference>
<evidence type="ECO:0000313" key="2">
    <source>
        <dbReference type="EMBL" id="OGY53019.1"/>
    </source>
</evidence>
<dbReference type="Proteomes" id="UP000177376">
    <property type="component" value="Unassembled WGS sequence"/>
</dbReference>
<dbReference type="GO" id="GO:0009036">
    <property type="term" value="F:type II site-specific deoxyribonuclease activity"/>
    <property type="evidence" value="ECO:0007669"/>
    <property type="project" value="InterPro"/>
</dbReference>
<protein>
    <submittedName>
        <fullName evidence="2">Restriction endonuclease</fullName>
    </submittedName>
</protein>
<keyword evidence="2" id="KW-0378">Hydrolase</keyword>
<sequence>MFIKIKIKNEELIQELIGEIKEFPRYTTQILNLANQNSQGTRPKVIGQLSELIQECPEKTYEGWKNWYLAKHPQAIKNASKKINEMVENLKEAIQKIDKTIIKKWVEDLVLEKTFVGLRFQEAILKKVANIKKENYRLSSPQEESKGIDGFIGGVAVSIKPITYKTKNSLRENIDAKIIYYDKIKSGLNIDASELLD</sequence>
<gene>
    <name evidence="2" type="ORF">A3A02_02450</name>
</gene>
<accession>A0A1G1YL44</accession>
<feature type="coiled-coil region" evidence="1">
    <location>
        <begin position="76"/>
        <end position="103"/>
    </location>
</feature>
<dbReference type="Pfam" id="PF09568">
    <property type="entry name" value="RE_MjaI"/>
    <property type="match status" value="1"/>
</dbReference>
<name>A0A1G1YL44_9BACT</name>
<evidence type="ECO:0000256" key="1">
    <source>
        <dbReference type="SAM" id="Coils"/>
    </source>
</evidence>
<dbReference type="EMBL" id="MHIM01000007">
    <property type="protein sequence ID" value="OGY53019.1"/>
    <property type="molecule type" value="Genomic_DNA"/>
</dbReference>
<dbReference type="InterPro" id="IPR019068">
    <property type="entry name" value="Restrct_endonuc_II_MjaI"/>
</dbReference>
<dbReference type="GO" id="GO:0009307">
    <property type="term" value="P:DNA restriction-modification system"/>
    <property type="evidence" value="ECO:0007669"/>
    <property type="project" value="InterPro"/>
</dbReference>
<comment type="caution">
    <text evidence="2">The sequence shown here is derived from an EMBL/GenBank/DDBJ whole genome shotgun (WGS) entry which is preliminary data.</text>
</comment>
<keyword evidence="2" id="KW-0255">Endonuclease</keyword>
<evidence type="ECO:0000313" key="3">
    <source>
        <dbReference type="Proteomes" id="UP000177376"/>
    </source>
</evidence>
<dbReference type="GO" id="GO:0003677">
    <property type="term" value="F:DNA binding"/>
    <property type="evidence" value="ECO:0007669"/>
    <property type="project" value="InterPro"/>
</dbReference>
<dbReference type="AlphaFoldDB" id="A0A1G1YL44"/>